<reference evidence="2" key="2">
    <citation type="submission" date="2015-01" db="EMBL/GenBank/DDBJ databases">
        <title>Evolutionary Origins and Diversification of the Mycorrhizal Mutualists.</title>
        <authorList>
            <consortium name="DOE Joint Genome Institute"/>
            <consortium name="Mycorrhizal Genomics Consortium"/>
            <person name="Kohler A."/>
            <person name="Kuo A."/>
            <person name="Nagy L.G."/>
            <person name="Floudas D."/>
            <person name="Copeland A."/>
            <person name="Barry K.W."/>
            <person name="Cichocki N."/>
            <person name="Veneault-Fourrey C."/>
            <person name="LaButti K."/>
            <person name="Lindquist E.A."/>
            <person name="Lipzen A."/>
            <person name="Lundell T."/>
            <person name="Morin E."/>
            <person name="Murat C."/>
            <person name="Riley R."/>
            <person name="Ohm R."/>
            <person name="Sun H."/>
            <person name="Tunlid A."/>
            <person name="Henrissat B."/>
            <person name="Grigoriev I.V."/>
            <person name="Hibbett D.S."/>
            <person name="Martin F."/>
        </authorList>
    </citation>
    <scope>NUCLEOTIDE SEQUENCE [LARGE SCALE GENOMIC DNA]</scope>
    <source>
        <strain evidence="2">Foug A</strain>
    </source>
</reference>
<protein>
    <submittedName>
        <fullName evidence="1">Uncharacterized protein</fullName>
    </submittedName>
</protein>
<dbReference type="OrthoDB" id="1917726at2759"/>
<dbReference type="AlphaFoldDB" id="A0A0C3EE73"/>
<accession>A0A0C3EE73</accession>
<name>A0A0C3EE73_9AGAM</name>
<dbReference type="HOGENOM" id="CLU_1816940_0_0_1"/>
<sequence>MIKRPKLKEATHFAHIEPAQQLHSQALGVVENQLRRAAEIRTAKGDPFDAAVSLQKLYEARGDLRAALRMHDPNYVVRGNCDRVALAELSKEFKNYILHGIPIHCPLFKRLRCIKGTGSFVTHPLYCNIYCEISSTMILRGK</sequence>
<dbReference type="EMBL" id="KN822018">
    <property type="protein sequence ID" value="KIM66206.1"/>
    <property type="molecule type" value="Genomic_DNA"/>
</dbReference>
<organism evidence="1 2">
    <name type="scientific">Scleroderma citrinum Foug A</name>
    <dbReference type="NCBI Taxonomy" id="1036808"/>
    <lineage>
        <taxon>Eukaryota</taxon>
        <taxon>Fungi</taxon>
        <taxon>Dikarya</taxon>
        <taxon>Basidiomycota</taxon>
        <taxon>Agaricomycotina</taxon>
        <taxon>Agaricomycetes</taxon>
        <taxon>Agaricomycetidae</taxon>
        <taxon>Boletales</taxon>
        <taxon>Sclerodermatineae</taxon>
        <taxon>Sclerodermataceae</taxon>
        <taxon>Scleroderma</taxon>
    </lineage>
</organism>
<dbReference type="Proteomes" id="UP000053989">
    <property type="component" value="Unassembled WGS sequence"/>
</dbReference>
<evidence type="ECO:0000313" key="2">
    <source>
        <dbReference type="Proteomes" id="UP000053989"/>
    </source>
</evidence>
<reference evidence="1 2" key="1">
    <citation type="submission" date="2014-04" db="EMBL/GenBank/DDBJ databases">
        <authorList>
            <consortium name="DOE Joint Genome Institute"/>
            <person name="Kuo A."/>
            <person name="Kohler A."/>
            <person name="Nagy L.G."/>
            <person name="Floudas D."/>
            <person name="Copeland A."/>
            <person name="Barry K.W."/>
            <person name="Cichocki N."/>
            <person name="Veneault-Fourrey C."/>
            <person name="LaButti K."/>
            <person name="Lindquist E.A."/>
            <person name="Lipzen A."/>
            <person name="Lundell T."/>
            <person name="Morin E."/>
            <person name="Murat C."/>
            <person name="Sun H."/>
            <person name="Tunlid A."/>
            <person name="Henrissat B."/>
            <person name="Grigoriev I.V."/>
            <person name="Hibbett D.S."/>
            <person name="Martin F."/>
            <person name="Nordberg H.P."/>
            <person name="Cantor M.N."/>
            <person name="Hua S.X."/>
        </authorList>
    </citation>
    <scope>NUCLEOTIDE SEQUENCE [LARGE SCALE GENOMIC DNA]</scope>
    <source>
        <strain evidence="1 2">Foug A</strain>
    </source>
</reference>
<evidence type="ECO:0000313" key="1">
    <source>
        <dbReference type="EMBL" id="KIM66206.1"/>
    </source>
</evidence>
<proteinExistence type="predicted"/>
<dbReference type="InParanoid" id="A0A0C3EE73"/>
<keyword evidence="2" id="KW-1185">Reference proteome</keyword>
<gene>
    <name evidence="1" type="ORF">SCLCIDRAFT_358375</name>
</gene>